<feature type="signal peptide" evidence="1">
    <location>
        <begin position="1"/>
        <end position="25"/>
    </location>
</feature>
<dbReference type="Proteomes" id="UP000628710">
    <property type="component" value="Unassembled WGS sequence"/>
</dbReference>
<dbReference type="RefSeq" id="WP_199468192.1">
    <property type="nucleotide sequence ID" value="NZ_JAEMNX010000009.1"/>
</dbReference>
<feature type="chain" id="PRO_5036828383" evidence="1">
    <location>
        <begin position="26"/>
        <end position="171"/>
    </location>
</feature>
<dbReference type="SUPFAM" id="SSF47240">
    <property type="entry name" value="Ferritin-like"/>
    <property type="match status" value="1"/>
</dbReference>
<dbReference type="Pfam" id="PF09968">
    <property type="entry name" value="DUF2202"/>
    <property type="match status" value="1"/>
</dbReference>
<comment type="caution">
    <text evidence="3">The sequence shown here is derived from an EMBL/GenBank/DDBJ whole genome shotgun (WGS) entry which is preliminary data.</text>
</comment>
<evidence type="ECO:0000259" key="2">
    <source>
        <dbReference type="Pfam" id="PF09968"/>
    </source>
</evidence>
<dbReference type="AlphaFoldDB" id="A0A934JV65"/>
<name>A0A934JV65_9GAMM</name>
<keyword evidence="4" id="KW-1185">Reference proteome</keyword>
<dbReference type="Gene3D" id="1.20.1260.10">
    <property type="match status" value="1"/>
</dbReference>
<dbReference type="InterPro" id="IPR019243">
    <property type="entry name" value="DUF2202"/>
</dbReference>
<gene>
    <name evidence="3" type="ORF">I8J31_09495</name>
</gene>
<evidence type="ECO:0000313" key="3">
    <source>
        <dbReference type="EMBL" id="MBJ7537905.1"/>
    </source>
</evidence>
<feature type="domain" description="DUF2202" evidence="2">
    <location>
        <begin position="49"/>
        <end position="166"/>
    </location>
</feature>
<evidence type="ECO:0000256" key="1">
    <source>
        <dbReference type="SAM" id="SignalP"/>
    </source>
</evidence>
<dbReference type="InterPro" id="IPR009078">
    <property type="entry name" value="Ferritin-like_SF"/>
</dbReference>
<sequence>MKNNLRLWLKGGLITCLMICLPALASGDNYGAVGAENLSDKELTLEVMLNFALEDEYLARGEYQKIIETFGGKKPFTNIIKAEEKHITWLVPLFEKYGIALPVDRGMESAVIPANYEETFSIGVAAEIANIDMYSRFLKLDLPSEVEDVFMRLRKASENHLAAFQRWEAKY</sequence>
<dbReference type="InterPro" id="IPR012347">
    <property type="entry name" value="Ferritin-like"/>
</dbReference>
<protein>
    <submittedName>
        <fullName evidence="3">DUF2202 domain-containing protein</fullName>
    </submittedName>
</protein>
<reference evidence="3" key="1">
    <citation type="submission" date="2020-12" db="EMBL/GenBank/DDBJ databases">
        <title>Marinomonas arctica sp. nov., a psychrotolerant bacterium isolated from the Arctic.</title>
        <authorList>
            <person name="Zhang Y."/>
        </authorList>
    </citation>
    <scope>NUCLEOTIDE SEQUENCE</scope>
    <source>
        <strain evidence="3">C1424</strain>
    </source>
</reference>
<proteinExistence type="predicted"/>
<dbReference type="CDD" id="cd01048">
    <property type="entry name" value="Ferritin_like_AB2"/>
    <property type="match status" value="1"/>
</dbReference>
<dbReference type="EMBL" id="JAEMNX010000009">
    <property type="protein sequence ID" value="MBJ7537905.1"/>
    <property type="molecule type" value="Genomic_DNA"/>
</dbReference>
<organism evidence="3 4">
    <name type="scientific">Marinomonas transparens</name>
    <dbReference type="NCBI Taxonomy" id="2795388"/>
    <lineage>
        <taxon>Bacteria</taxon>
        <taxon>Pseudomonadati</taxon>
        <taxon>Pseudomonadota</taxon>
        <taxon>Gammaproteobacteria</taxon>
        <taxon>Oceanospirillales</taxon>
        <taxon>Oceanospirillaceae</taxon>
        <taxon>Marinomonas</taxon>
    </lineage>
</organism>
<keyword evidence="1" id="KW-0732">Signal</keyword>
<evidence type="ECO:0000313" key="4">
    <source>
        <dbReference type="Proteomes" id="UP000628710"/>
    </source>
</evidence>
<accession>A0A934JV65</accession>